<dbReference type="PROSITE" id="PS50110">
    <property type="entry name" value="RESPONSE_REGULATORY"/>
    <property type="match status" value="1"/>
</dbReference>
<dbReference type="PANTHER" id="PTHR44757:SF2">
    <property type="entry name" value="BIOFILM ARCHITECTURE MAINTENANCE PROTEIN MBAA"/>
    <property type="match status" value="1"/>
</dbReference>
<feature type="domain" description="PAC" evidence="4">
    <location>
        <begin position="219"/>
        <end position="273"/>
    </location>
</feature>
<dbReference type="SMART" id="SM00267">
    <property type="entry name" value="GGDEF"/>
    <property type="match status" value="1"/>
</dbReference>
<organism evidence="7 8">
    <name type="scientific">Thermocoleostomius sinensis A174</name>
    <dbReference type="NCBI Taxonomy" id="2016057"/>
    <lineage>
        <taxon>Bacteria</taxon>
        <taxon>Bacillati</taxon>
        <taxon>Cyanobacteriota</taxon>
        <taxon>Cyanophyceae</taxon>
        <taxon>Oculatellales</taxon>
        <taxon>Oculatellaceae</taxon>
        <taxon>Thermocoleostomius</taxon>
    </lineage>
</organism>
<dbReference type="InterPro" id="IPR001789">
    <property type="entry name" value="Sig_transdc_resp-reg_receiver"/>
</dbReference>
<dbReference type="SMART" id="SM00091">
    <property type="entry name" value="PAS"/>
    <property type="match status" value="2"/>
</dbReference>
<dbReference type="Gene3D" id="3.20.20.450">
    <property type="entry name" value="EAL domain"/>
    <property type="match status" value="1"/>
</dbReference>
<evidence type="ECO:0000259" key="6">
    <source>
        <dbReference type="PROSITE" id="PS50887"/>
    </source>
</evidence>
<dbReference type="EMBL" id="CP113797">
    <property type="protein sequence ID" value="WAL59389.1"/>
    <property type="molecule type" value="Genomic_DNA"/>
</dbReference>
<dbReference type="Proteomes" id="UP001163152">
    <property type="component" value="Chromosome"/>
</dbReference>
<feature type="domain" description="EAL" evidence="5">
    <location>
        <begin position="576"/>
        <end position="830"/>
    </location>
</feature>
<dbReference type="InterPro" id="IPR011006">
    <property type="entry name" value="CheY-like_superfamily"/>
</dbReference>
<dbReference type="Pfam" id="PF00990">
    <property type="entry name" value="GGDEF"/>
    <property type="match status" value="1"/>
</dbReference>
<feature type="domain" description="PAS" evidence="3">
    <location>
        <begin position="274"/>
        <end position="346"/>
    </location>
</feature>
<keyword evidence="8" id="KW-1185">Reference proteome</keyword>
<dbReference type="NCBIfam" id="TIGR00229">
    <property type="entry name" value="sensory_box"/>
    <property type="match status" value="2"/>
</dbReference>
<evidence type="ECO:0000313" key="7">
    <source>
        <dbReference type="EMBL" id="WAL59389.1"/>
    </source>
</evidence>
<dbReference type="PROSITE" id="PS50887">
    <property type="entry name" value="GGDEF"/>
    <property type="match status" value="1"/>
</dbReference>
<dbReference type="PANTHER" id="PTHR44757">
    <property type="entry name" value="DIGUANYLATE CYCLASE DGCP"/>
    <property type="match status" value="1"/>
</dbReference>
<dbReference type="CDD" id="cd00156">
    <property type="entry name" value="REC"/>
    <property type="match status" value="1"/>
</dbReference>
<dbReference type="InterPro" id="IPR000014">
    <property type="entry name" value="PAS"/>
</dbReference>
<dbReference type="SMART" id="SM00052">
    <property type="entry name" value="EAL"/>
    <property type="match status" value="1"/>
</dbReference>
<dbReference type="CDD" id="cd00130">
    <property type="entry name" value="PAS"/>
    <property type="match status" value="2"/>
</dbReference>
<evidence type="ECO:0000259" key="2">
    <source>
        <dbReference type="PROSITE" id="PS50110"/>
    </source>
</evidence>
<dbReference type="SUPFAM" id="SSF55073">
    <property type="entry name" value="Nucleotide cyclase"/>
    <property type="match status" value="1"/>
</dbReference>
<dbReference type="InterPro" id="IPR029787">
    <property type="entry name" value="Nucleotide_cyclase"/>
</dbReference>
<dbReference type="InterPro" id="IPR001633">
    <property type="entry name" value="EAL_dom"/>
</dbReference>
<dbReference type="KEGG" id="tsin:OXH18_19775"/>
<name>A0A9E9C6M0_9CYAN</name>
<dbReference type="SUPFAM" id="SSF55785">
    <property type="entry name" value="PYP-like sensor domain (PAS domain)"/>
    <property type="match status" value="2"/>
</dbReference>
<dbReference type="SUPFAM" id="SSF141868">
    <property type="entry name" value="EAL domain-like"/>
    <property type="match status" value="1"/>
</dbReference>
<dbReference type="Pfam" id="PF08447">
    <property type="entry name" value="PAS_3"/>
    <property type="match status" value="1"/>
</dbReference>
<dbReference type="InterPro" id="IPR001610">
    <property type="entry name" value="PAC"/>
</dbReference>
<feature type="domain" description="PAS" evidence="3">
    <location>
        <begin position="145"/>
        <end position="194"/>
    </location>
</feature>
<evidence type="ECO:0000259" key="5">
    <source>
        <dbReference type="PROSITE" id="PS50883"/>
    </source>
</evidence>
<keyword evidence="1" id="KW-0597">Phosphoprotein</keyword>
<dbReference type="PROSITE" id="PS50883">
    <property type="entry name" value="EAL"/>
    <property type="match status" value="1"/>
</dbReference>
<accession>A0A9E9C6M0</accession>
<dbReference type="GO" id="GO:0000160">
    <property type="term" value="P:phosphorelay signal transduction system"/>
    <property type="evidence" value="ECO:0007669"/>
    <property type="project" value="InterPro"/>
</dbReference>
<dbReference type="FunFam" id="3.30.70.270:FF:000001">
    <property type="entry name" value="Diguanylate cyclase domain protein"/>
    <property type="match status" value="1"/>
</dbReference>
<dbReference type="InterPro" id="IPR013655">
    <property type="entry name" value="PAS_fold_3"/>
</dbReference>
<dbReference type="InterPro" id="IPR000700">
    <property type="entry name" value="PAS-assoc_C"/>
</dbReference>
<feature type="domain" description="GGDEF" evidence="6">
    <location>
        <begin position="434"/>
        <end position="567"/>
    </location>
</feature>
<dbReference type="Pfam" id="PF13426">
    <property type="entry name" value="PAS_9"/>
    <property type="match status" value="1"/>
</dbReference>
<dbReference type="PROSITE" id="PS50112">
    <property type="entry name" value="PAS"/>
    <property type="match status" value="2"/>
</dbReference>
<evidence type="ECO:0000259" key="3">
    <source>
        <dbReference type="PROSITE" id="PS50112"/>
    </source>
</evidence>
<dbReference type="Gene3D" id="3.30.450.20">
    <property type="entry name" value="PAS domain"/>
    <property type="match status" value="2"/>
</dbReference>
<dbReference type="SUPFAM" id="SSF52172">
    <property type="entry name" value="CheY-like"/>
    <property type="match status" value="1"/>
</dbReference>
<dbReference type="InterPro" id="IPR035919">
    <property type="entry name" value="EAL_sf"/>
</dbReference>
<dbReference type="NCBIfam" id="TIGR00254">
    <property type="entry name" value="GGDEF"/>
    <property type="match status" value="1"/>
</dbReference>
<dbReference type="SMART" id="SM00448">
    <property type="entry name" value="REC"/>
    <property type="match status" value="1"/>
</dbReference>
<feature type="domain" description="PAC" evidence="4">
    <location>
        <begin position="350"/>
        <end position="402"/>
    </location>
</feature>
<evidence type="ECO:0000256" key="1">
    <source>
        <dbReference type="PROSITE-ProRule" id="PRU00169"/>
    </source>
</evidence>
<feature type="modified residue" description="4-aspartylphosphate" evidence="1">
    <location>
        <position position="59"/>
    </location>
</feature>
<dbReference type="FunFam" id="3.20.20.450:FF:000001">
    <property type="entry name" value="Cyclic di-GMP phosphodiesterase yahA"/>
    <property type="match status" value="1"/>
</dbReference>
<feature type="domain" description="Response regulatory" evidence="2">
    <location>
        <begin position="7"/>
        <end position="129"/>
    </location>
</feature>
<dbReference type="SMART" id="SM00086">
    <property type="entry name" value="PAC"/>
    <property type="match status" value="2"/>
</dbReference>
<evidence type="ECO:0000259" key="4">
    <source>
        <dbReference type="PROSITE" id="PS50113"/>
    </source>
</evidence>
<dbReference type="Gene3D" id="3.30.70.270">
    <property type="match status" value="1"/>
</dbReference>
<dbReference type="Pfam" id="PF00563">
    <property type="entry name" value="EAL"/>
    <property type="match status" value="1"/>
</dbReference>
<sequence length="842" mass="95387">MLYPVIRVLLVDEDEDDYVLMHSLLSEIKGETFQLDWVLSYDQALAEIAQRHHDVYLIDYRLGPYNGLDLLREAMQQFHHVPRNQPPMILLTEQDDPPVDVAAMQAGAADYLMKGEITASVLERSIRYAIQHSYTLSQLRQALQDKEQLALAVANISTGVVITDAKQPDNPVMFINAAFTTLTGYTSREIVGQNCRLLQGVDSEPRVIQQIREAVAHVRPITCVILNYRKDGTPFWNELTINPVFDEYGNLISFIGLQFDISDRIRAEAALRDSEERYALAVKGANDGIWDWNLKTNEVYFSSRWKAMLGYQDHEIQNSIEEWIGRIHPQDLQWVKQQLSDHLSGLTTHFETEYRILHQDGRYRWMLTRGAAVQDALGKPSRVAGSQTDVTAWKQAEAKLVHDALHDTLTGLPNRVLLIERLRHAIQRTQAGSGQFAILFIDLDRFKVINDSLGHMLGDQLLIAITKRLSQCLRSSDTLARLGGDEFVILLEKISSQLSVIAFAEKIHKELSLSFNLEGHEVFTAASIGIAYGNRSYTRPEELLRDADTAMYRAKEKGRGRSEIFNINMHTQAVAMLQLETDLRRTVERQELLLHYQPIVSLRNQQIVGFEALLRWQHPKRGIVAPGDFIAIAEETGFIVPIGHWVLQAACRQMQQWRQQHPDLTLTINVNLSSKQFTPQLIDEIHQILQETQLEARYLKLEITESVLMENAEAAITTLTQLQDLGIGLAIDDFGTGYSSLSYLHRFPIDTLKIDRSFTSKIDTDGEQLAIVRTIITLAWNLGMEVIAEGVETQKQLVQLKALYCDQAQGYLFCKPVGVEMATQLIGKVIDDKADGCPSLIP</sequence>
<reference evidence="7" key="1">
    <citation type="submission" date="2022-12" db="EMBL/GenBank/DDBJ databases">
        <title>Polyphasic identification of a Novel Hot-Spring Cyanobacterium Ocullathermofonsia sinensis gen nov. sp. nov. and Genomic Insights on its Adaptations to the Thermal Habitat.</title>
        <authorList>
            <person name="Daroch M."/>
            <person name="Tang J."/>
            <person name="Jiang Y."/>
        </authorList>
    </citation>
    <scope>NUCLEOTIDE SEQUENCE</scope>
    <source>
        <strain evidence="7">PKUAC-SCTA174</strain>
    </source>
</reference>
<dbReference type="Gene3D" id="3.40.50.2300">
    <property type="match status" value="1"/>
</dbReference>
<dbReference type="Pfam" id="PF00072">
    <property type="entry name" value="Response_reg"/>
    <property type="match status" value="1"/>
</dbReference>
<dbReference type="CDD" id="cd01948">
    <property type="entry name" value="EAL"/>
    <property type="match status" value="1"/>
</dbReference>
<dbReference type="InterPro" id="IPR043128">
    <property type="entry name" value="Rev_trsase/Diguanyl_cyclase"/>
</dbReference>
<dbReference type="InterPro" id="IPR000160">
    <property type="entry name" value="GGDEF_dom"/>
</dbReference>
<gene>
    <name evidence="7" type="ORF">OXH18_19775</name>
</gene>
<dbReference type="InterPro" id="IPR035965">
    <property type="entry name" value="PAS-like_dom_sf"/>
</dbReference>
<dbReference type="CDD" id="cd01949">
    <property type="entry name" value="GGDEF"/>
    <property type="match status" value="1"/>
</dbReference>
<protein>
    <submittedName>
        <fullName evidence="7">EAL domain-containing protein</fullName>
    </submittedName>
</protein>
<evidence type="ECO:0000313" key="8">
    <source>
        <dbReference type="Proteomes" id="UP001163152"/>
    </source>
</evidence>
<dbReference type="PROSITE" id="PS50113">
    <property type="entry name" value="PAC"/>
    <property type="match status" value="2"/>
</dbReference>
<dbReference type="RefSeq" id="WP_268609184.1">
    <property type="nucleotide sequence ID" value="NZ_CP113797.1"/>
</dbReference>
<dbReference type="InterPro" id="IPR052155">
    <property type="entry name" value="Biofilm_reg_signaling"/>
</dbReference>
<proteinExistence type="predicted"/>
<dbReference type="AlphaFoldDB" id="A0A9E9C6M0"/>